<accession>A0A8S9LMF6</accession>
<name>A0A8S9LMF6_BRACR</name>
<evidence type="ECO:0000313" key="1">
    <source>
        <dbReference type="EMBL" id="KAF2606516.1"/>
    </source>
</evidence>
<dbReference type="Proteomes" id="UP000712281">
    <property type="component" value="Unassembled WGS sequence"/>
</dbReference>
<proteinExistence type="predicted"/>
<reference evidence="1" key="1">
    <citation type="submission" date="2019-12" db="EMBL/GenBank/DDBJ databases">
        <title>Genome sequencing and annotation of Brassica cretica.</title>
        <authorList>
            <person name="Studholme D.J."/>
            <person name="Sarris P.F."/>
        </authorList>
    </citation>
    <scope>NUCLEOTIDE SEQUENCE</scope>
    <source>
        <strain evidence="1">PFS-001/15</strain>
        <tissue evidence="1">Leaf</tissue>
    </source>
</reference>
<dbReference type="EMBL" id="QGKW02000276">
    <property type="protein sequence ID" value="KAF2606516.1"/>
    <property type="molecule type" value="Genomic_DNA"/>
</dbReference>
<sequence length="54" mass="6408">MLTVTTGWVWRRQSSDMSVEQRHRCMEDFSRAVRGGICRVSWLFCAWILRVSLC</sequence>
<gene>
    <name evidence="1" type="ORF">F2Q68_00045402</name>
</gene>
<protein>
    <submittedName>
        <fullName evidence="1">Uncharacterized protein</fullName>
    </submittedName>
</protein>
<dbReference type="AlphaFoldDB" id="A0A8S9LMF6"/>
<evidence type="ECO:0000313" key="2">
    <source>
        <dbReference type="Proteomes" id="UP000712281"/>
    </source>
</evidence>
<organism evidence="1 2">
    <name type="scientific">Brassica cretica</name>
    <name type="common">Mustard</name>
    <dbReference type="NCBI Taxonomy" id="69181"/>
    <lineage>
        <taxon>Eukaryota</taxon>
        <taxon>Viridiplantae</taxon>
        <taxon>Streptophyta</taxon>
        <taxon>Embryophyta</taxon>
        <taxon>Tracheophyta</taxon>
        <taxon>Spermatophyta</taxon>
        <taxon>Magnoliopsida</taxon>
        <taxon>eudicotyledons</taxon>
        <taxon>Gunneridae</taxon>
        <taxon>Pentapetalae</taxon>
        <taxon>rosids</taxon>
        <taxon>malvids</taxon>
        <taxon>Brassicales</taxon>
        <taxon>Brassicaceae</taxon>
        <taxon>Brassiceae</taxon>
        <taxon>Brassica</taxon>
    </lineage>
</organism>
<comment type="caution">
    <text evidence="1">The sequence shown here is derived from an EMBL/GenBank/DDBJ whole genome shotgun (WGS) entry which is preliminary data.</text>
</comment>